<reference evidence="2 3" key="1">
    <citation type="submission" date="2016-10" db="EMBL/GenBank/DDBJ databases">
        <title>The genome sequence of Colletotrichum fioriniae PJ7.</title>
        <authorList>
            <person name="Baroncelli R."/>
        </authorList>
    </citation>
    <scope>NUCLEOTIDE SEQUENCE [LARGE SCALE GENOMIC DNA]</scope>
    <source>
        <strain evidence="2 3">Tom-12</strain>
    </source>
</reference>
<name>A0ABQ9RJ31_9PEZI</name>
<feature type="compositionally biased region" description="Polar residues" evidence="1">
    <location>
        <begin position="155"/>
        <end position="165"/>
    </location>
</feature>
<sequence length="287" mass="32130">MVAAIKTKWLKTTTELQTCLEVNIRSCFNCQGHSATKSSCGNAVSQASRSEMAFVMLDIINCGSLESASAHLERLAGLALCKRSHQSQAGEMATQWKARIRSYLEVCIDGGVAEEMDVKAPVRPQRTTTATATIKTRTMITPPSTPVVNKRDIQQPASTRSSQRQRTAAPPPATPRRTIRAPRGSASSTAVLIREDPEDDSGEEDSEEDFEEEYEEEEEEFHEPRPVRSHTRRAWAPSVKWEPNGKAGLPYPYPSQTEDRENLEYKLAKAQAELKMYEAWARLQKFE</sequence>
<keyword evidence="3" id="KW-1185">Reference proteome</keyword>
<dbReference type="EMBL" id="MLFU01000009">
    <property type="protein sequence ID" value="KAK1504683.1"/>
    <property type="molecule type" value="Genomic_DNA"/>
</dbReference>
<protein>
    <submittedName>
        <fullName evidence="2">Uncharacterized protein</fullName>
    </submittedName>
</protein>
<organism evidence="2 3">
    <name type="scientific">Colletotrichum tamarilloi</name>
    <dbReference type="NCBI Taxonomy" id="1209934"/>
    <lineage>
        <taxon>Eukaryota</taxon>
        <taxon>Fungi</taxon>
        <taxon>Dikarya</taxon>
        <taxon>Ascomycota</taxon>
        <taxon>Pezizomycotina</taxon>
        <taxon>Sordariomycetes</taxon>
        <taxon>Hypocreomycetidae</taxon>
        <taxon>Glomerellales</taxon>
        <taxon>Glomerellaceae</taxon>
        <taxon>Colletotrichum</taxon>
        <taxon>Colletotrichum acutatum species complex</taxon>
    </lineage>
</organism>
<feature type="compositionally biased region" description="Low complexity" evidence="1">
    <location>
        <begin position="126"/>
        <end position="141"/>
    </location>
</feature>
<feature type="compositionally biased region" description="Acidic residues" evidence="1">
    <location>
        <begin position="196"/>
        <end position="221"/>
    </location>
</feature>
<dbReference type="GeneID" id="85404258"/>
<feature type="region of interest" description="Disordered" evidence="1">
    <location>
        <begin position="123"/>
        <end position="255"/>
    </location>
</feature>
<dbReference type="RefSeq" id="XP_060385441.1">
    <property type="nucleotide sequence ID" value="XM_060520020.1"/>
</dbReference>
<gene>
    <name evidence="2" type="ORF">CTAM01_03990</name>
</gene>
<comment type="caution">
    <text evidence="2">The sequence shown here is derived from an EMBL/GenBank/DDBJ whole genome shotgun (WGS) entry which is preliminary data.</text>
</comment>
<proteinExistence type="predicted"/>
<evidence type="ECO:0000256" key="1">
    <source>
        <dbReference type="SAM" id="MobiDB-lite"/>
    </source>
</evidence>
<dbReference type="Proteomes" id="UP001227543">
    <property type="component" value="Unassembled WGS sequence"/>
</dbReference>
<accession>A0ABQ9RJ31</accession>
<evidence type="ECO:0000313" key="3">
    <source>
        <dbReference type="Proteomes" id="UP001227543"/>
    </source>
</evidence>
<evidence type="ECO:0000313" key="2">
    <source>
        <dbReference type="EMBL" id="KAK1504683.1"/>
    </source>
</evidence>